<dbReference type="GO" id="GO:0016226">
    <property type="term" value="P:iron-sulfur cluster assembly"/>
    <property type="evidence" value="ECO:0007669"/>
    <property type="project" value="TreeGrafter"/>
</dbReference>
<protein>
    <submittedName>
        <fullName evidence="1 2">Folate-binding protein</fullName>
    </submittedName>
</protein>
<organism evidence="1 3">
    <name type="scientific">Methylovulum psychrotolerans</name>
    <dbReference type="NCBI Taxonomy" id="1704499"/>
    <lineage>
        <taxon>Bacteria</taxon>
        <taxon>Pseudomonadati</taxon>
        <taxon>Pseudomonadota</taxon>
        <taxon>Gammaproteobacteria</taxon>
        <taxon>Methylococcales</taxon>
        <taxon>Methylococcaceae</taxon>
        <taxon>Methylovulum</taxon>
    </lineage>
</organism>
<dbReference type="OrthoDB" id="9796287at2"/>
<dbReference type="SUPFAM" id="SSF103025">
    <property type="entry name" value="Folate-binding domain"/>
    <property type="match status" value="1"/>
</dbReference>
<proteinExistence type="predicted"/>
<dbReference type="NCBIfam" id="TIGR03317">
    <property type="entry name" value="ygfZ_signature"/>
    <property type="match status" value="1"/>
</dbReference>
<dbReference type="PANTHER" id="PTHR22602">
    <property type="entry name" value="TRANSFERASE CAF17, MITOCHONDRIAL-RELATED"/>
    <property type="match status" value="1"/>
</dbReference>
<evidence type="ECO:0000313" key="4">
    <source>
        <dbReference type="Proteomes" id="UP000237423"/>
    </source>
</evidence>
<dbReference type="EMBL" id="CP022129">
    <property type="protein sequence ID" value="ASF46771.1"/>
    <property type="molecule type" value="Genomic_DNA"/>
</dbReference>
<evidence type="ECO:0000313" key="2">
    <source>
        <dbReference type="EMBL" id="POZ50768.1"/>
    </source>
</evidence>
<reference evidence="1 3" key="1">
    <citation type="submission" date="2017-06" db="EMBL/GenBank/DDBJ databases">
        <title>Genome Sequencing of the methanotroph Methylovulum psychrotolerants str. HV10-M2 isolated from a high-altitude environment.</title>
        <authorList>
            <person name="Mateos-Rivera A."/>
        </authorList>
    </citation>
    <scope>NUCLEOTIDE SEQUENCE [LARGE SCALE GENOMIC DNA]</scope>
    <source>
        <strain evidence="1 3">HV10_M2</strain>
    </source>
</reference>
<accession>A0A1Z4BZT8</accession>
<dbReference type="KEGG" id="mpsy:CEK71_12175"/>
<evidence type="ECO:0000313" key="3">
    <source>
        <dbReference type="Proteomes" id="UP000197019"/>
    </source>
</evidence>
<gene>
    <name evidence="2" type="ORF">AADEFJLK_03235</name>
    <name evidence="1" type="ORF">CEK71_12175</name>
</gene>
<dbReference type="EMBL" id="PGFZ01000008">
    <property type="protein sequence ID" value="POZ50768.1"/>
    <property type="molecule type" value="Genomic_DNA"/>
</dbReference>
<dbReference type="InterPro" id="IPR045179">
    <property type="entry name" value="YgfZ/GcvT"/>
</dbReference>
<dbReference type="Gene3D" id="3.30.70.1400">
    <property type="entry name" value="Aminomethyltransferase beta-barrel domains"/>
    <property type="match status" value="1"/>
</dbReference>
<dbReference type="InterPro" id="IPR017703">
    <property type="entry name" value="YgfZ/GCV_T_CS"/>
</dbReference>
<reference evidence="2 4" key="2">
    <citation type="submission" date="2017-11" db="EMBL/GenBank/DDBJ databases">
        <title>Draft Genome Sequence of Methylobacter psychrotolerans Sph1T, an Obligate Methanotroph from Low-Temperature Environments.</title>
        <authorList>
            <person name="Oshkin I.Y."/>
            <person name="Miroshnikov K."/>
            <person name="Belova S.E."/>
            <person name="Korzhenkov A."/>
            <person name="Toshchakov S.V."/>
            <person name="Dedysh S.N."/>
        </authorList>
    </citation>
    <scope>NUCLEOTIDE SEQUENCE [LARGE SCALE GENOMIC DNA]</scope>
    <source>
        <strain evidence="2 4">Sph1</strain>
    </source>
</reference>
<dbReference type="AlphaFoldDB" id="A0A1Z4BZT8"/>
<dbReference type="RefSeq" id="WP_088619643.1">
    <property type="nucleotide sequence ID" value="NZ_CP022129.1"/>
</dbReference>
<sequence length="320" mass="34737">MNPIWQNFLHSAHAEFTATDITFPIRSQGRQCLYPLAHFGILTVGGKDAATLLQGQITCNINDLSETQSSLAAICNPKGRAIATFLIVRQAEVFHLIVPLALLDTLKKRLSLFVLRSSVTFTDNTDHYALLGADTEEAAPWLATRQADEVCQIQLDNRVLILAAPEAAIACWTAYTGQGYQASPSAHWRLRDLYCGLPWLSPATSEAFVPQMFHLDKLGGISFKKGCYTGQEIIARTHYLGKSKRGMLLAESHGNLPEPNSAVLNSAGETVGQVLAAQADGAVCKLLVVVQLSETGVYPLTLADGRLMAVMPSDGMAWRV</sequence>
<keyword evidence="3" id="KW-1185">Reference proteome</keyword>
<dbReference type="Proteomes" id="UP000197019">
    <property type="component" value="Chromosome"/>
</dbReference>
<dbReference type="Gene3D" id="2.40.30.160">
    <property type="match status" value="1"/>
</dbReference>
<evidence type="ECO:0000313" key="1">
    <source>
        <dbReference type="EMBL" id="ASF46771.1"/>
    </source>
</evidence>
<name>A0A1Z4BZT8_9GAMM</name>
<dbReference type="PANTHER" id="PTHR22602:SF0">
    <property type="entry name" value="TRANSFERASE CAF17, MITOCHONDRIAL-RELATED"/>
    <property type="match status" value="1"/>
</dbReference>
<dbReference type="Proteomes" id="UP000237423">
    <property type="component" value="Unassembled WGS sequence"/>
</dbReference>